<evidence type="ECO:0000256" key="3">
    <source>
        <dbReference type="ARBA" id="ARBA00022833"/>
    </source>
</evidence>
<keyword evidence="3" id="KW-0862">Zinc</keyword>
<dbReference type="InterPro" id="IPR016694">
    <property type="entry name" value="UCP017292"/>
</dbReference>
<keyword evidence="6" id="KW-1185">Reference proteome</keyword>
<keyword evidence="2" id="KW-0863">Zinc-finger</keyword>
<dbReference type="RefSeq" id="WP_083903298.1">
    <property type="nucleotide sequence ID" value="NZ_LT906439.1"/>
</dbReference>
<evidence type="ECO:0000256" key="2">
    <source>
        <dbReference type="ARBA" id="ARBA00022771"/>
    </source>
</evidence>
<evidence type="ECO:0000259" key="4">
    <source>
        <dbReference type="PROSITE" id="PS51266"/>
    </source>
</evidence>
<dbReference type="SUPFAM" id="SSF161219">
    <property type="entry name" value="CHY zinc finger-like"/>
    <property type="match status" value="1"/>
</dbReference>
<reference evidence="5 6" key="1">
    <citation type="submission" date="2017-06" db="EMBL/GenBank/DDBJ databases">
        <authorList>
            <consortium name="Pathogen Informatics"/>
        </authorList>
    </citation>
    <scope>NUCLEOTIDE SEQUENCE [LARGE SCALE GENOMIC DNA]</scope>
    <source>
        <strain evidence="5 6">NCTC13788</strain>
    </source>
</reference>
<dbReference type="STRING" id="1123308.GCA_000380085_00864"/>
<dbReference type="PIRSF" id="PIRSF017292">
    <property type="entry name" value="UCP017292_Znf_CHY"/>
    <property type="match status" value="1"/>
</dbReference>
<dbReference type="OrthoDB" id="882119at2"/>
<dbReference type="PROSITE" id="PS51266">
    <property type="entry name" value="ZF_CHY"/>
    <property type="match status" value="1"/>
</dbReference>
<dbReference type="InterPro" id="IPR037274">
    <property type="entry name" value="Znf_CHY_sf"/>
</dbReference>
<gene>
    <name evidence="5" type="ORF">SAMEA4412692_01100</name>
</gene>
<evidence type="ECO:0000313" key="6">
    <source>
        <dbReference type="Proteomes" id="UP000215185"/>
    </source>
</evidence>
<organism evidence="5 6">
    <name type="scientific">Streptococcus merionis</name>
    <dbReference type="NCBI Taxonomy" id="400065"/>
    <lineage>
        <taxon>Bacteria</taxon>
        <taxon>Bacillati</taxon>
        <taxon>Bacillota</taxon>
        <taxon>Bacilli</taxon>
        <taxon>Lactobacillales</taxon>
        <taxon>Streptococcaceae</taxon>
        <taxon>Streptococcus</taxon>
    </lineage>
</organism>
<accession>A0A239STC5</accession>
<feature type="domain" description="CHY-type" evidence="4">
    <location>
        <begin position="6"/>
        <end position="83"/>
    </location>
</feature>
<dbReference type="KEGG" id="smen:SAMEA4412692_1100"/>
<dbReference type="EMBL" id="LT906439">
    <property type="protein sequence ID" value="SNU88519.1"/>
    <property type="molecule type" value="Genomic_DNA"/>
</dbReference>
<sequence length="100" mass="11683">MFYGLGVDQESRCQHYHSRVDIAALKCKACQKYYACYECHDAMESHLFVATDSSEVYPVLCGNCKTYLSRTDYETYFCPNCTHAFNPKCILHKNIYFKNH</sequence>
<dbReference type="AlphaFoldDB" id="A0A239STC5"/>
<evidence type="ECO:0000313" key="5">
    <source>
        <dbReference type="EMBL" id="SNU88519.1"/>
    </source>
</evidence>
<dbReference type="Proteomes" id="UP000215185">
    <property type="component" value="Chromosome 1"/>
</dbReference>
<dbReference type="GO" id="GO:0008270">
    <property type="term" value="F:zinc ion binding"/>
    <property type="evidence" value="ECO:0007669"/>
    <property type="project" value="UniProtKB-KW"/>
</dbReference>
<proteinExistence type="predicted"/>
<keyword evidence="1" id="KW-0479">Metal-binding</keyword>
<dbReference type="Pfam" id="PF05495">
    <property type="entry name" value="zf-CHY"/>
    <property type="match status" value="1"/>
</dbReference>
<evidence type="ECO:0000256" key="1">
    <source>
        <dbReference type="ARBA" id="ARBA00022723"/>
    </source>
</evidence>
<name>A0A239STC5_9STRE</name>
<dbReference type="InterPro" id="IPR008913">
    <property type="entry name" value="Znf_CHY"/>
</dbReference>
<protein>
    <submittedName>
        <fullName evidence="5">CHY zinc finger protein</fullName>
    </submittedName>
</protein>